<name>A0ABU1MFR2_9HYPH</name>
<evidence type="ECO:0000259" key="2">
    <source>
        <dbReference type="Pfam" id="PF13439"/>
    </source>
</evidence>
<proteinExistence type="predicted"/>
<accession>A0ABU1MFR2</accession>
<dbReference type="Gene3D" id="3.40.50.2000">
    <property type="entry name" value="Glycogen Phosphorylase B"/>
    <property type="match status" value="2"/>
</dbReference>
<dbReference type="InterPro" id="IPR028098">
    <property type="entry name" value="Glyco_trans_4-like_N"/>
</dbReference>
<dbReference type="PANTHER" id="PTHR12526:SF630">
    <property type="entry name" value="GLYCOSYLTRANSFERASE"/>
    <property type="match status" value="1"/>
</dbReference>
<dbReference type="Proteomes" id="UP001184614">
    <property type="component" value="Unassembled WGS sequence"/>
</dbReference>
<dbReference type="EMBL" id="JAVDQT010000012">
    <property type="protein sequence ID" value="MDR6434566.1"/>
    <property type="molecule type" value="Genomic_DNA"/>
</dbReference>
<dbReference type="RefSeq" id="WP_310016047.1">
    <property type="nucleotide sequence ID" value="NZ_JAVDQT010000012.1"/>
</dbReference>
<dbReference type="PANTHER" id="PTHR12526">
    <property type="entry name" value="GLYCOSYLTRANSFERASE"/>
    <property type="match status" value="1"/>
</dbReference>
<evidence type="ECO:0000313" key="4">
    <source>
        <dbReference type="Proteomes" id="UP001184614"/>
    </source>
</evidence>
<feature type="domain" description="Glycosyltransferase subfamily 4-like N-terminal" evidence="2">
    <location>
        <begin position="19"/>
        <end position="206"/>
    </location>
</feature>
<keyword evidence="4" id="KW-1185">Reference proteome</keyword>
<dbReference type="InterPro" id="IPR001296">
    <property type="entry name" value="Glyco_trans_1"/>
</dbReference>
<protein>
    <submittedName>
        <fullName evidence="3">Glycosyltransferase involved in cell wall biosynthesis</fullName>
    </submittedName>
</protein>
<reference evidence="3 4" key="1">
    <citation type="submission" date="2023-07" db="EMBL/GenBank/DDBJ databases">
        <title>Sorghum-associated microbial communities from plants grown in Nebraska, USA.</title>
        <authorList>
            <person name="Schachtman D."/>
        </authorList>
    </citation>
    <scope>NUCLEOTIDE SEQUENCE [LARGE SCALE GENOMIC DNA]</scope>
    <source>
        <strain evidence="3 4">DS1730</strain>
    </source>
</reference>
<dbReference type="CDD" id="cd03811">
    <property type="entry name" value="GT4_GT28_WabH-like"/>
    <property type="match status" value="1"/>
</dbReference>
<gene>
    <name evidence="3" type="ORF">J2782_004318</name>
</gene>
<dbReference type="SUPFAM" id="SSF53756">
    <property type="entry name" value="UDP-Glycosyltransferase/glycogen phosphorylase"/>
    <property type="match status" value="1"/>
</dbReference>
<comment type="caution">
    <text evidence="3">The sequence shown here is derived from an EMBL/GenBank/DDBJ whole genome shotgun (WGS) entry which is preliminary data.</text>
</comment>
<feature type="domain" description="Glycosyl transferase family 1" evidence="1">
    <location>
        <begin position="223"/>
        <end position="381"/>
    </location>
</feature>
<sequence>MRVNAHRDVAIYIKSLQGGGAERSTVNLANAIAESGTPVDLLVNDEDGVFTKQLSPLVRLIKLEKASLWKTIWLLRKQPKEILFLISLWLMPRSPKPAEIVPNLASYLSKNEPKVLLTALDYGNVAAVVARSVAKVRTRVVLGQRNQLSEGLNRGSAWRRRLTVPTLRHFFTQADAIISVSIGVAYDLKRTLQIPPDRVHAIYNAVYNATIEEQSKEDLSHPWFDDKTVPVIVAAGKLRPQKDYPNLLEAFAKVLERREARLMILGQGPLLSDLQNLAKQLKIDKSVSFEGFVDNPFKYFSKASLFVLSSRYEGLPGVLIQALACGCPVVSTNCPSGPEEILLNGEVGKLVPVADSDALSDAIICELDIDHDREALKSRAKFFSEGNAVNAYLKVLLDSD</sequence>
<evidence type="ECO:0000259" key="1">
    <source>
        <dbReference type="Pfam" id="PF00534"/>
    </source>
</evidence>
<evidence type="ECO:0000313" key="3">
    <source>
        <dbReference type="EMBL" id="MDR6434566.1"/>
    </source>
</evidence>
<dbReference type="Pfam" id="PF00534">
    <property type="entry name" value="Glycos_transf_1"/>
    <property type="match status" value="1"/>
</dbReference>
<dbReference type="Pfam" id="PF13439">
    <property type="entry name" value="Glyco_transf_4"/>
    <property type="match status" value="1"/>
</dbReference>
<organism evidence="3 4">
    <name type="scientific">Brucella pseudogrignonensis</name>
    <dbReference type="NCBI Taxonomy" id="419475"/>
    <lineage>
        <taxon>Bacteria</taxon>
        <taxon>Pseudomonadati</taxon>
        <taxon>Pseudomonadota</taxon>
        <taxon>Alphaproteobacteria</taxon>
        <taxon>Hyphomicrobiales</taxon>
        <taxon>Brucellaceae</taxon>
        <taxon>Brucella/Ochrobactrum group</taxon>
        <taxon>Brucella</taxon>
    </lineage>
</organism>